<evidence type="ECO:0000256" key="3">
    <source>
        <dbReference type="ARBA" id="ARBA00023134"/>
    </source>
</evidence>
<feature type="binding site" evidence="4">
    <location>
        <begin position="22"/>
        <end position="26"/>
    </location>
    <ligand>
        <name>GTP</name>
        <dbReference type="ChEBI" id="CHEBI:37565"/>
    </ligand>
</feature>
<feature type="domain" description="Tubulin/FtsZ GTPase" evidence="7">
    <location>
        <begin position="14"/>
        <end position="202"/>
    </location>
</feature>
<organism evidence="9 10">
    <name type="scientific">Massilia horti</name>
    <dbReference type="NCBI Taxonomy" id="2562153"/>
    <lineage>
        <taxon>Bacteria</taxon>
        <taxon>Pseudomonadati</taxon>
        <taxon>Pseudomonadota</taxon>
        <taxon>Betaproteobacteria</taxon>
        <taxon>Burkholderiales</taxon>
        <taxon>Oxalobacteraceae</taxon>
        <taxon>Telluria group</taxon>
        <taxon>Massilia</taxon>
    </lineage>
</organism>
<dbReference type="InterPro" id="IPR037103">
    <property type="entry name" value="Tubulin/FtsZ-like_C"/>
</dbReference>
<comment type="similarity">
    <text evidence="1 4 6">Belongs to the FtsZ family.</text>
</comment>
<gene>
    <name evidence="4 9" type="primary">ftsZ</name>
    <name evidence="9" type="ORF">E4O92_19650</name>
</gene>
<dbReference type="RefSeq" id="WP_135191354.1">
    <property type="nucleotide sequence ID" value="NZ_SPUM01000130.1"/>
</dbReference>
<evidence type="ECO:0000256" key="2">
    <source>
        <dbReference type="ARBA" id="ARBA00022741"/>
    </source>
</evidence>
<dbReference type="Proteomes" id="UP000297258">
    <property type="component" value="Unassembled WGS sequence"/>
</dbReference>
<dbReference type="InterPro" id="IPR008280">
    <property type="entry name" value="Tub_FtsZ_C"/>
</dbReference>
<keyword evidence="10" id="KW-1185">Reference proteome</keyword>
<evidence type="ECO:0000313" key="9">
    <source>
        <dbReference type="EMBL" id="TFW29120.1"/>
    </source>
</evidence>
<proteinExistence type="inferred from homology"/>
<comment type="function">
    <text evidence="4 6">Essential cell division protein that forms a contractile ring structure (Z ring) at the future cell division site. The regulation of the ring assembly controls the timing and the location of cell division. One of the functions of the FtsZ ring is to recruit other cell division proteins to the septum to produce a new cell wall between the dividing cells. Binds GTP and shows GTPase activity.</text>
</comment>
<dbReference type="InterPro" id="IPR036525">
    <property type="entry name" value="Tubulin/FtsZ_GTPase_sf"/>
</dbReference>
<dbReference type="GO" id="GO:0000917">
    <property type="term" value="P:division septum assembly"/>
    <property type="evidence" value="ECO:0007669"/>
    <property type="project" value="UniProtKB-KW"/>
</dbReference>
<evidence type="ECO:0000256" key="6">
    <source>
        <dbReference type="RuleBase" id="RU000631"/>
    </source>
</evidence>
<dbReference type="SMART" id="SM00865">
    <property type="entry name" value="Tubulin_C"/>
    <property type="match status" value="1"/>
</dbReference>
<dbReference type="FunFam" id="3.40.50.1440:FF:000001">
    <property type="entry name" value="Cell division protein FtsZ"/>
    <property type="match status" value="1"/>
</dbReference>
<dbReference type="Gene3D" id="3.30.1330.20">
    <property type="entry name" value="Tubulin/FtsZ, C-terminal domain"/>
    <property type="match status" value="1"/>
</dbReference>
<dbReference type="GO" id="GO:0032153">
    <property type="term" value="C:cell division site"/>
    <property type="evidence" value="ECO:0007669"/>
    <property type="project" value="UniProtKB-UniRule"/>
</dbReference>
<keyword evidence="4 6" id="KW-0131">Cell cycle</keyword>
<dbReference type="CDD" id="cd02201">
    <property type="entry name" value="FtsZ_type1"/>
    <property type="match status" value="1"/>
</dbReference>
<feature type="binding site" evidence="4">
    <location>
        <position position="137"/>
    </location>
    <ligand>
        <name>GTP</name>
        <dbReference type="ChEBI" id="CHEBI:37565"/>
    </ligand>
</feature>
<evidence type="ECO:0000259" key="7">
    <source>
        <dbReference type="SMART" id="SM00864"/>
    </source>
</evidence>
<comment type="subunit">
    <text evidence="4">Homodimer. Polymerizes to form a dynamic ring structure in a strictly GTP-dependent manner. Interacts directly with several other division proteins.</text>
</comment>
<dbReference type="PROSITE" id="PS01135">
    <property type="entry name" value="FTSZ_2"/>
    <property type="match status" value="1"/>
</dbReference>
<evidence type="ECO:0000256" key="4">
    <source>
        <dbReference type="HAMAP-Rule" id="MF_00909"/>
    </source>
</evidence>
<dbReference type="SMART" id="SM00864">
    <property type="entry name" value="Tubulin"/>
    <property type="match status" value="1"/>
</dbReference>
<dbReference type="GO" id="GO:0003924">
    <property type="term" value="F:GTPase activity"/>
    <property type="evidence" value="ECO:0007669"/>
    <property type="project" value="UniProtKB-UniRule"/>
</dbReference>
<dbReference type="AlphaFoldDB" id="A0A4Y9SR22"/>
<dbReference type="InterPro" id="IPR020805">
    <property type="entry name" value="Cell_div_FtsZ_CS"/>
</dbReference>
<evidence type="ECO:0000256" key="5">
    <source>
        <dbReference type="NCBIfam" id="TIGR00065"/>
    </source>
</evidence>
<name>A0A4Y9SR22_9BURK</name>
<feature type="binding site" evidence="4">
    <location>
        <begin position="106"/>
        <end position="108"/>
    </location>
    <ligand>
        <name>GTP</name>
        <dbReference type="ChEBI" id="CHEBI:37565"/>
    </ligand>
</feature>
<keyword evidence="4 6" id="KW-0717">Septation</keyword>
<dbReference type="OrthoDB" id="9813375at2"/>
<evidence type="ECO:0000259" key="8">
    <source>
        <dbReference type="SMART" id="SM00865"/>
    </source>
</evidence>
<dbReference type="InterPro" id="IPR003008">
    <property type="entry name" value="Tubulin_FtsZ_GTPase"/>
</dbReference>
<dbReference type="GO" id="GO:0043093">
    <property type="term" value="P:FtsZ-dependent cytokinesis"/>
    <property type="evidence" value="ECO:0007669"/>
    <property type="project" value="UniProtKB-UniRule"/>
</dbReference>
<dbReference type="SUPFAM" id="SSF52490">
    <property type="entry name" value="Tubulin nucleotide-binding domain-like"/>
    <property type="match status" value="1"/>
</dbReference>
<dbReference type="PRINTS" id="PR00423">
    <property type="entry name" value="CELLDVISFTSZ"/>
</dbReference>
<comment type="caution">
    <text evidence="9">The sequence shown here is derived from an EMBL/GenBank/DDBJ whole genome shotgun (WGS) entry which is preliminary data.</text>
</comment>
<dbReference type="Pfam" id="PF00091">
    <property type="entry name" value="Tubulin"/>
    <property type="match status" value="1"/>
</dbReference>
<dbReference type="GO" id="GO:0051258">
    <property type="term" value="P:protein polymerization"/>
    <property type="evidence" value="ECO:0007669"/>
    <property type="project" value="UniProtKB-UniRule"/>
</dbReference>
<dbReference type="SUPFAM" id="SSF55307">
    <property type="entry name" value="Tubulin C-terminal domain-like"/>
    <property type="match status" value="1"/>
</dbReference>
<feature type="binding site" evidence="4">
    <location>
        <position position="184"/>
    </location>
    <ligand>
        <name>GTP</name>
        <dbReference type="ChEBI" id="CHEBI:37565"/>
    </ligand>
</feature>
<dbReference type="InterPro" id="IPR000158">
    <property type="entry name" value="Cell_div_FtsZ"/>
</dbReference>
<evidence type="ECO:0000313" key="10">
    <source>
        <dbReference type="Proteomes" id="UP000297258"/>
    </source>
</evidence>
<dbReference type="NCBIfam" id="TIGR00065">
    <property type="entry name" value="ftsZ"/>
    <property type="match status" value="1"/>
</dbReference>
<keyword evidence="4 6" id="KW-0132">Cell division</keyword>
<dbReference type="EMBL" id="SPUM01000130">
    <property type="protein sequence ID" value="TFW29120.1"/>
    <property type="molecule type" value="Genomic_DNA"/>
</dbReference>
<dbReference type="InterPro" id="IPR045061">
    <property type="entry name" value="FtsZ/CetZ"/>
</dbReference>
<dbReference type="GO" id="GO:0005737">
    <property type="term" value="C:cytoplasm"/>
    <property type="evidence" value="ECO:0007669"/>
    <property type="project" value="UniProtKB-SubCell"/>
</dbReference>
<keyword evidence="3 4" id="KW-0342">GTP-binding</keyword>
<dbReference type="PANTHER" id="PTHR30314:SF3">
    <property type="entry name" value="MITOCHONDRIAL DIVISION PROTEIN FSZA"/>
    <property type="match status" value="1"/>
</dbReference>
<keyword evidence="4" id="KW-0963">Cytoplasm</keyword>
<feature type="domain" description="Tubulin/FtsZ 2-layer sandwich" evidence="8">
    <location>
        <begin position="204"/>
        <end position="322"/>
    </location>
</feature>
<comment type="subcellular location">
    <subcellularLocation>
        <location evidence="4">Cytoplasm</location>
    </subcellularLocation>
    <text evidence="4">Assembles at midcell at the inner surface of the cytoplasmic membrane.</text>
</comment>
<dbReference type="InterPro" id="IPR024757">
    <property type="entry name" value="FtsZ_C"/>
</dbReference>
<dbReference type="InterPro" id="IPR018316">
    <property type="entry name" value="Tubulin/FtsZ_2-layer-sand-dom"/>
</dbReference>
<comment type="caution">
    <text evidence="4">Lacks conserved residue(s) required for the propagation of feature annotation.</text>
</comment>
<accession>A0A4Y9SR22</accession>
<keyword evidence="2 4" id="KW-0547">Nucleotide-binding</keyword>
<dbReference type="PANTHER" id="PTHR30314">
    <property type="entry name" value="CELL DIVISION PROTEIN FTSZ-RELATED"/>
    <property type="match status" value="1"/>
</dbReference>
<reference evidence="9 10" key="1">
    <citation type="submission" date="2019-03" db="EMBL/GenBank/DDBJ databases">
        <title>Draft genome of Massilia hortus sp. nov., a novel bacterial species of the Oxalobacteraceae family.</title>
        <authorList>
            <person name="Peta V."/>
            <person name="Raths R."/>
            <person name="Bucking H."/>
        </authorList>
    </citation>
    <scope>NUCLEOTIDE SEQUENCE [LARGE SCALE GENOMIC DNA]</scope>
    <source>
        <strain evidence="9 10">ONC3</strain>
    </source>
</reference>
<sequence length="398" mass="41466">MDFDMVDNAALGTVIKVVGVGGAGGNAVQHMINKGVSGVEFIAANTDAQALAASTADNIIQIGETGLGAGMRPEIGRQLAEQTRSRIEDALRGAHMVFIAAGMGGGTGTGAAPIVAEVAKTMGALTVAVVSKPFSYEGQKCMDIAEDGLEELSKHVDSLIIILNEKLEEIYEDESMLDWMKHADDVLNNAVAGIAEIINVPGHINVDFNDVKTIMSEQGKAMMGTATASGVDRARIAAEQAIASPLLDGIDLSGARGVLVNVTASRSLKGKEVKEVMAAVRAFAAPDAAIAQGIAYEDSMGDELRVTVVATGLGKNKKIQLVQPQQMLRTGTYNTPVMSAGAGLGNGLSVGAATGDAMGGMKQPAVWRREQASEQVQAMQRNGVETYDIPAFLRKQAD</sequence>
<dbReference type="GO" id="GO:0005525">
    <property type="term" value="F:GTP binding"/>
    <property type="evidence" value="ECO:0007669"/>
    <property type="project" value="UniProtKB-UniRule"/>
</dbReference>
<dbReference type="HAMAP" id="MF_00909">
    <property type="entry name" value="FtsZ"/>
    <property type="match status" value="1"/>
</dbReference>
<evidence type="ECO:0000256" key="1">
    <source>
        <dbReference type="ARBA" id="ARBA00009690"/>
    </source>
</evidence>
<protein>
    <recommendedName>
        <fullName evidence="4 5">Cell division protein FtsZ</fullName>
    </recommendedName>
</protein>
<dbReference type="Gene3D" id="3.40.50.1440">
    <property type="entry name" value="Tubulin/FtsZ, GTPase domain"/>
    <property type="match status" value="1"/>
</dbReference>
<dbReference type="Pfam" id="PF12327">
    <property type="entry name" value="FtsZ_C"/>
    <property type="match status" value="1"/>
</dbReference>